<dbReference type="AlphaFoldDB" id="B8I594"/>
<dbReference type="PANTHER" id="PTHR32089:SF112">
    <property type="entry name" value="LYSOZYME-LIKE PROTEIN-RELATED"/>
    <property type="match status" value="1"/>
</dbReference>
<dbReference type="SUPFAM" id="SSF103190">
    <property type="entry name" value="Sensory domain-like"/>
    <property type="match status" value="1"/>
</dbReference>
<feature type="domain" description="Methyl-accepting transducer" evidence="10">
    <location>
        <begin position="277"/>
        <end position="528"/>
    </location>
</feature>
<dbReference type="HOGENOM" id="CLU_000445_107_19_9"/>
<dbReference type="Pfam" id="PF00015">
    <property type="entry name" value="MCPsignal"/>
    <property type="match status" value="1"/>
</dbReference>
<sequence precursor="true">MKIKTKLVLSFTSVLLLFTLSISLLIYFMVSSMVKNQYQYNIKSSASLSLAFLDERYPGEWKVVGGSLLKGDHVVNEDTQFVDNIKKSTGNLATIFMNDTRVSTNVLQENGQRAVGSKASKEVIDTVLKKGNDYQGVTLVAGKNSFTYYTPLRDGNNKIVGMWFTGIDKSVVDNQIKDNLTKIGVVVLIILLIGATISYYIGNKMSKAIKKINDCLIKFSEGDFSVSLPDSVLKISSEIGHMARCANTLQDSVKGIIRTIYNESNNIDESLGMSVVSISDLNSSIEEISATTEELSAGMEQTAAAMQEMSATSSDIETAVENIARKAQETSFAAQDISKRADMLKISSKESKDYAYSIYESANSELTTAIEHAKSIEKIGVLSDSIMQITTQTNLLSLNAAIEASRAGEAGKGFAVVADEIRKLAEDSKNAVSEIQGVTKEVFTAVENLVTSSKNILSFIESTVISDYTNQTASSEQYSDDASRIDNLVMDFSSTSQELMVSIGNMLKAINEVTVSVNESATGTTNIASRSSDIHIKGSQVVELSEASKKSSENLRKYVAGFKV</sequence>
<evidence type="ECO:0000313" key="13">
    <source>
        <dbReference type="Proteomes" id="UP000001349"/>
    </source>
</evidence>
<dbReference type="Pfam" id="PF17202">
    <property type="entry name" value="sCache_3_3"/>
    <property type="match status" value="1"/>
</dbReference>
<dbReference type="OrthoDB" id="9814363at2"/>
<evidence type="ECO:0000259" key="11">
    <source>
        <dbReference type="PROSITE" id="PS50885"/>
    </source>
</evidence>
<evidence type="ECO:0000256" key="7">
    <source>
        <dbReference type="ARBA" id="ARBA00029447"/>
    </source>
</evidence>
<dbReference type="Gene3D" id="6.10.340.10">
    <property type="match status" value="1"/>
</dbReference>
<dbReference type="Proteomes" id="UP000001349">
    <property type="component" value="Chromosome"/>
</dbReference>
<dbReference type="Gene3D" id="1.10.287.950">
    <property type="entry name" value="Methyl-accepting chemotaxis protein"/>
    <property type="match status" value="1"/>
</dbReference>
<dbReference type="SUPFAM" id="SSF58104">
    <property type="entry name" value="Methyl-accepting chemotaxis protein (MCP) signaling domain"/>
    <property type="match status" value="1"/>
</dbReference>
<dbReference type="InterPro" id="IPR033463">
    <property type="entry name" value="sCache_3"/>
</dbReference>
<keyword evidence="3 9" id="KW-0812">Transmembrane</keyword>
<proteinExistence type="inferred from homology"/>
<reference evidence="12 13" key="1">
    <citation type="submission" date="2009-01" db="EMBL/GenBank/DDBJ databases">
        <title>Complete sequence of Clostridium cellulolyticum H10.</title>
        <authorList>
            <consortium name="US DOE Joint Genome Institute"/>
            <person name="Lucas S."/>
            <person name="Copeland A."/>
            <person name="Lapidus A."/>
            <person name="Glavina del Rio T."/>
            <person name="Dalin E."/>
            <person name="Tice H."/>
            <person name="Bruce D."/>
            <person name="Goodwin L."/>
            <person name="Pitluck S."/>
            <person name="Chertkov O."/>
            <person name="Saunders E."/>
            <person name="Brettin T."/>
            <person name="Detter J.C."/>
            <person name="Han C."/>
            <person name="Larimer F."/>
            <person name="Land M."/>
            <person name="Hauser L."/>
            <person name="Kyrpides N."/>
            <person name="Ivanova N."/>
            <person name="Zhou J."/>
            <person name="Richardson P."/>
        </authorList>
    </citation>
    <scope>NUCLEOTIDE SEQUENCE [LARGE SCALE GENOMIC DNA]</scope>
    <source>
        <strain evidence="13">ATCC 35319 / DSM 5812 / JCM 6584 / H10</strain>
    </source>
</reference>
<dbReference type="PROSITE" id="PS50111">
    <property type="entry name" value="CHEMOTAXIS_TRANSDUC_2"/>
    <property type="match status" value="1"/>
</dbReference>
<evidence type="ECO:0000313" key="12">
    <source>
        <dbReference type="EMBL" id="ACL74674.1"/>
    </source>
</evidence>
<dbReference type="InterPro" id="IPR029151">
    <property type="entry name" value="Sensor-like_sf"/>
</dbReference>
<dbReference type="InterPro" id="IPR004089">
    <property type="entry name" value="MCPsignal_dom"/>
</dbReference>
<evidence type="ECO:0000256" key="4">
    <source>
        <dbReference type="ARBA" id="ARBA00022989"/>
    </source>
</evidence>
<name>B8I594_RUMCH</name>
<comment type="similarity">
    <text evidence="7">Belongs to the methyl-accepting chemotaxis (MCP) protein family.</text>
</comment>
<keyword evidence="4 9" id="KW-1133">Transmembrane helix</keyword>
<evidence type="ECO:0000256" key="5">
    <source>
        <dbReference type="ARBA" id="ARBA00023136"/>
    </source>
</evidence>
<evidence type="ECO:0000256" key="1">
    <source>
        <dbReference type="ARBA" id="ARBA00004651"/>
    </source>
</evidence>
<dbReference type="RefSeq" id="WP_012634739.1">
    <property type="nucleotide sequence ID" value="NC_011898.1"/>
</dbReference>
<dbReference type="InterPro" id="IPR003660">
    <property type="entry name" value="HAMP_dom"/>
</dbReference>
<keyword evidence="6 8" id="KW-0807">Transducer</keyword>
<dbReference type="InterPro" id="IPR004090">
    <property type="entry name" value="Chemotax_Me-accpt_rcpt"/>
</dbReference>
<dbReference type="KEGG" id="cce:Ccel_0287"/>
<protein>
    <submittedName>
        <fullName evidence="12">Methyl-accepting chemotaxis sensory transducer</fullName>
    </submittedName>
</protein>
<feature type="transmembrane region" description="Helical" evidence="9">
    <location>
        <begin position="183"/>
        <end position="202"/>
    </location>
</feature>
<dbReference type="PROSITE" id="PS50885">
    <property type="entry name" value="HAMP"/>
    <property type="match status" value="1"/>
</dbReference>
<gene>
    <name evidence="12" type="ordered locus">Ccel_0287</name>
</gene>
<comment type="subcellular location">
    <subcellularLocation>
        <location evidence="1">Cell membrane</location>
        <topology evidence="1">Multi-pass membrane protein</topology>
    </subcellularLocation>
</comment>
<dbReference type="SMART" id="SM00283">
    <property type="entry name" value="MA"/>
    <property type="match status" value="1"/>
</dbReference>
<keyword evidence="5 9" id="KW-0472">Membrane</keyword>
<dbReference type="PRINTS" id="PR00260">
    <property type="entry name" value="CHEMTRNSDUCR"/>
</dbReference>
<keyword evidence="13" id="KW-1185">Reference proteome</keyword>
<evidence type="ECO:0000256" key="8">
    <source>
        <dbReference type="PROSITE-ProRule" id="PRU00284"/>
    </source>
</evidence>
<feature type="transmembrane region" description="Helical" evidence="9">
    <location>
        <begin position="7"/>
        <end position="30"/>
    </location>
</feature>
<dbReference type="STRING" id="394503.Ccel_0287"/>
<feature type="domain" description="HAMP" evidence="11">
    <location>
        <begin position="203"/>
        <end position="258"/>
    </location>
</feature>
<evidence type="ECO:0000256" key="3">
    <source>
        <dbReference type="ARBA" id="ARBA00022692"/>
    </source>
</evidence>
<evidence type="ECO:0000256" key="6">
    <source>
        <dbReference type="ARBA" id="ARBA00023224"/>
    </source>
</evidence>
<evidence type="ECO:0000256" key="9">
    <source>
        <dbReference type="SAM" id="Phobius"/>
    </source>
</evidence>
<evidence type="ECO:0000256" key="2">
    <source>
        <dbReference type="ARBA" id="ARBA00022475"/>
    </source>
</evidence>
<dbReference type="GO" id="GO:0006935">
    <property type="term" value="P:chemotaxis"/>
    <property type="evidence" value="ECO:0007669"/>
    <property type="project" value="InterPro"/>
</dbReference>
<dbReference type="PANTHER" id="PTHR32089">
    <property type="entry name" value="METHYL-ACCEPTING CHEMOTAXIS PROTEIN MCPB"/>
    <property type="match status" value="1"/>
</dbReference>
<accession>B8I594</accession>
<dbReference type="GO" id="GO:0007165">
    <property type="term" value="P:signal transduction"/>
    <property type="evidence" value="ECO:0007669"/>
    <property type="project" value="UniProtKB-KW"/>
</dbReference>
<dbReference type="GO" id="GO:0004888">
    <property type="term" value="F:transmembrane signaling receptor activity"/>
    <property type="evidence" value="ECO:0007669"/>
    <property type="project" value="InterPro"/>
</dbReference>
<evidence type="ECO:0000259" key="10">
    <source>
        <dbReference type="PROSITE" id="PS50111"/>
    </source>
</evidence>
<dbReference type="eggNOG" id="COG0840">
    <property type="taxonomic scope" value="Bacteria"/>
</dbReference>
<dbReference type="GO" id="GO:0005886">
    <property type="term" value="C:plasma membrane"/>
    <property type="evidence" value="ECO:0007669"/>
    <property type="project" value="UniProtKB-SubCell"/>
</dbReference>
<keyword evidence="2" id="KW-1003">Cell membrane</keyword>
<dbReference type="EMBL" id="CP001348">
    <property type="protein sequence ID" value="ACL74674.1"/>
    <property type="molecule type" value="Genomic_DNA"/>
</dbReference>
<organism evidence="12 13">
    <name type="scientific">Ruminiclostridium cellulolyticum (strain ATCC 35319 / DSM 5812 / JCM 6584 / H10)</name>
    <name type="common">Clostridium cellulolyticum</name>
    <dbReference type="NCBI Taxonomy" id="394503"/>
    <lineage>
        <taxon>Bacteria</taxon>
        <taxon>Bacillati</taxon>
        <taxon>Bacillota</taxon>
        <taxon>Clostridia</taxon>
        <taxon>Eubacteriales</taxon>
        <taxon>Oscillospiraceae</taxon>
        <taxon>Ruminiclostridium</taxon>
    </lineage>
</organism>